<sequence length="118" mass="12470">MSETTNGQVGKVDAPDAGTGRMGQHHLAAGSRVAMRLWDEQPESEGKPETARDYETVGYVVAGQARLRAGSQTLELGPGDSWVVPAGVAHTYEIVEPFTAVEATSPPAQQQDRDAPPA</sequence>
<evidence type="ECO:0000256" key="1">
    <source>
        <dbReference type="SAM" id="MobiDB-lite"/>
    </source>
</evidence>
<dbReference type="Gene3D" id="2.60.120.10">
    <property type="entry name" value="Jelly Rolls"/>
    <property type="match status" value="1"/>
</dbReference>
<evidence type="ECO:0000313" key="4">
    <source>
        <dbReference type="Proteomes" id="UP000183642"/>
    </source>
</evidence>
<organism evidence="3 4">
    <name type="scientific">Geodermatophilus obscurus</name>
    <dbReference type="NCBI Taxonomy" id="1861"/>
    <lineage>
        <taxon>Bacteria</taxon>
        <taxon>Bacillati</taxon>
        <taxon>Actinomycetota</taxon>
        <taxon>Actinomycetes</taxon>
        <taxon>Geodermatophilales</taxon>
        <taxon>Geodermatophilaceae</taxon>
        <taxon>Geodermatophilus</taxon>
    </lineage>
</organism>
<gene>
    <name evidence="3" type="ORF">SAMN05660359_03340</name>
</gene>
<keyword evidence="4" id="KW-1185">Reference proteome</keyword>
<protein>
    <submittedName>
        <fullName evidence="3">Cupin domain-containing protein</fullName>
    </submittedName>
</protein>
<proteinExistence type="predicted"/>
<dbReference type="Proteomes" id="UP000183642">
    <property type="component" value="Unassembled WGS sequence"/>
</dbReference>
<name>A0A1I5H2A5_9ACTN</name>
<dbReference type="Pfam" id="PF07883">
    <property type="entry name" value="Cupin_2"/>
    <property type="match status" value="1"/>
</dbReference>
<dbReference type="RefSeq" id="WP_075014653.1">
    <property type="nucleotide sequence ID" value="NZ_FOWE01000008.1"/>
</dbReference>
<dbReference type="EMBL" id="FOWE01000008">
    <property type="protein sequence ID" value="SFO42349.1"/>
    <property type="molecule type" value="Genomic_DNA"/>
</dbReference>
<evidence type="ECO:0000313" key="3">
    <source>
        <dbReference type="EMBL" id="SFO42349.1"/>
    </source>
</evidence>
<dbReference type="InterPro" id="IPR014710">
    <property type="entry name" value="RmlC-like_jellyroll"/>
</dbReference>
<feature type="region of interest" description="Disordered" evidence="1">
    <location>
        <begin position="1"/>
        <end position="28"/>
    </location>
</feature>
<evidence type="ECO:0000259" key="2">
    <source>
        <dbReference type="Pfam" id="PF07883"/>
    </source>
</evidence>
<dbReference type="SUPFAM" id="SSF51182">
    <property type="entry name" value="RmlC-like cupins"/>
    <property type="match status" value="1"/>
</dbReference>
<dbReference type="AlphaFoldDB" id="A0A1I5H2A5"/>
<accession>A0A1I5H2A5</accession>
<dbReference type="InterPro" id="IPR013096">
    <property type="entry name" value="Cupin_2"/>
</dbReference>
<reference evidence="4" key="1">
    <citation type="submission" date="2016-10" db="EMBL/GenBank/DDBJ databases">
        <authorList>
            <person name="Varghese N."/>
            <person name="Submissions S."/>
        </authorList>
    </citation>
    <scope>NUCLEOTIDE SEQUENCE [LARGE SCALE GENOMIC DNA]</scope>
    <source>
        <strain evidence="4">DSM 43161</strain>
    </source>
</reference>
<dbReference type="InterPro" id="IPR011051">
    <property type="entry name" value="RmlC_Cupin_sf"/>
</dbReference>
<dbReference type="OrthoDB" id="882143at2"/>
<feature type="domain" description="Cupin type-2" evidence="2">
    <location>
        <begin position="41"/>
        <end position="95"/>
    </location>
</feature>